<dbReference type="InterPro" id="IPR036388">
    <property type="entry name" value="WH-like_DNA-bd_sf"/>
</dbReference>
<evidence type="ECO:0000313" key="6">
    <source>
        <dbReference type="Proteomes" id="UP000190105"/>
    </source>
</evidence>
<dbReference type="PANTHER" id="PTHR42756:SF1">
    <property type="entry name" value="TRANSCRIPTIONAL REPRESSOR OF EMRAB OPERON"/>
    <property type="match status" value="1"/>
</dbReference>
<dbReference type="InterPro" id="IPR036390">
    <property type="entry name" value="WH_DNA-bd_sf"/>
</dbReference>
<sequence length="147" mass="17578">MDFCNSDSLYYVFGQIIRLHFQCLHNMLDKYGMYPGQPPLLFALYHRDGQSQKELAMKLNIKPATITVMLRRMEKTGLLLRKQDEEDQRISRVYITEKGREICKELKQVMIELNDECFKNFTEEEKDALYKLLIKMQNNLINVRDYK</sequence>
<evidence type="ECO:0000256" key="1">
    <source>
        <dbReference type="ARBA" id="ARBA00023015"/>
    </source>
</evidence>
<organism evidence="5 6">
    <name type="scientific">Caloramator quimbayensis</name>
    <dbReference type="NCBI Taxonomy" id="1147123"/>
    <lineage>
        <taxon>Bacteria</taxon>
        <taxon>Bacillati</taxon>
        <taxon>Bacillota</taxon>
        <taxon>Clostridia</taxon>
        <taxon>Eubacteriales</taxon>
        <taxon>Clostridiaceae</taxon>
        <taxon>Caloramator</taxon>
    </lineage>
</organism>
<dbReference type="Pfam" id="PF01047">
    <property type="entry name" value="MarR"/>
    <property type="match status" value="1"/>
</dbReference>
<keyword evidence="3" id="KW-0804">Transcription</keyword>
<dbReference type="PRINTS" id="PR00598">
    <property type="entry name" value="HTHMARR"/>
</dbReference>
<keyword evidence="2" id="KW-0238">DNA-binding</keyword>
<dbReference type="SUPFAM" id="SSF46785">
    <property type="entry name" value="Winged helix' DNA-binding domain"/>
    <property type="match status" value="1"/>
</dbReference>
<dbReference type="AlphaFoldDB" id="A0A1T4WRX4"/>
<feature type="domain" description="HTH marR-type" evidence="4">
    <location>
        <begin position="6"/>
        <end position="138"/>
    </location>
</feature>
<keyword evidence="6" id="KW-1185">Reference proteome</keyword>
<dbReference type="PROSITE" id="PS50995">
    <property type="entry name" value="HTH_MARR_2"/>
    <property type="match status" value="1"/>
</dbReference>
<dbReference type="InterPro" id="IPR000835">
    <property type="entry name" value="HTH_MarR-typ"/>
</dbReference>
<dbReference type="RefSeq" id="WP_078695561.1">
    <property type="nucleotide sequence ID" value="NZ_FUYH01000003.1"/>
</dbReference>
<dbReference type="PANTHER" id="PTHR42756">
    <property type="entry name" value="TRANSCRIPTIONAL REGULATOR, MARR"/>
    <property type="match status" value="1"/>
</dbReference>
<dbReference type="Proteomes" id="UP000190105">
    <property type="component" value="Unassembled WGS sequence"/>
</dbReference>
<evidence type="ECO:0000259" key="4">
    <source>
        <dbReference type="PROSITE" id="PS50995"/>
    </source>
</evidence>
<dbReference type="SMART" id="SM00347">
    <property type="entry name" value="HTH_MARR"/>
    <property type="match status" value="1"/>
</dbReference>
<accession>A0A1T4WRX4</accession>
<keyword evidence="1" id="KW-0805">Transcription regulation</keyword>
<dbReference type="GO" id="GO:0003700">
    <property type="term" value="F:DNA-binding transcription factor activity"/>
    <property type="evidence" value="ECO:0007669"/>
    <property type="project" value="InterPro"/>
</dbReference>
<evidence type="ECO:0000313" key="5">
    <source>
        <dbReference type="EMBL" id="SKA79605.1"/>
    </source>
</evidence>
<dbReference type="EMBL" id="FUYH01000003">
    <property type="protein sequence ID" value="SKA79605.1"/>
    <property type="molecule type" value="Genomic_DNA"/>
</dbReference>
<protein>
    <submittedName>
        <fullName evidence="5">Transcriptional regulator, MarR family</fullName>
    </submittedName>
</protein>
<reference evidence="6" key="1">
    <citation type="submission" date="2017-02" db="EMBL/GenBank/DDBJ databases">
        <authorList>
            <person name="Varghese N."/>
            <person name="Submissions S."/>
        </authorList>
    </citation>
    <scope>NUCLEOTIDE SEQUENCE [LARGE SCALE GENOMIC DNA]</scope>
    <source>
        <strain evidence="6">USBA 833</strain>
    </source>
</reference>
<name>A0A1T4WRX4_9CLOT</name>
<gene>
    <name evidence="5" type="ORF">SAMN05443428_10398</name>
</gene>
<evidence type="ECO:0000256" key="3">
    <source>
        <dbReference type="ARBA" id="ARBA00023163"/>
    </source>
</evidence>
<dbReference type="OrthoDB" id="6400170at2"/>
<proteinExistence type="predicted"/>
<dbReference type="STRING" id="1147123.SAMN05443428_10398"/>
<dbReference type="GO" id="GO:0003677">
    <property type="term" value="F:DNA binding"/>
    <property type="evidence" value="ECO:0007669"/>
    <property type="project" value="UniProtKB-KW"/>
</dbReference>
<evidence type="ECO:0000256" key="2">
    <source>
        <dbReference type="ARBA" id="ARBA00023125"/>
    </source>
</evidence>
<dbReference type="Gene3D" id="1.10.10.10">
    <property type="entry name" value="Winged helix-like DNA-binding domain superfamily/Winged helix DNA-binding domain"/>
    <property type="match status" value="1"/>
</dbReference>